<evidence type="ECO:0000256" key="1">
    <source>
        <dbReference type="SAM" id="MobiDB-lite"/>
    </source>
</evidence>
<accession>A0A2A9G0P3</accession>
<gene>
    <name evidence="2" type="ORF">ATK36_0870</name>
</gene>
<keyword evidence="3" id="KW-1185">Reference proteome</keyword>
<comment type="caution">
    <text evidence="2">The sequence shown here is derived from an EMBL/GenBank/DDBJ whole genome shotgun (WGS) entry which is preliminary data.</text>
</comment>
<organism evidence="2 3">
    <name type="scientific">Amycolatopsis sulphurea</name>
    <dbReference type="NCBI Taxonomy" id="76022"/>
    <lineage>
        <taxon>Bacteria</taxon>
        <taxon>Bacillati</taxon>
        <taxon>Actinomycetota</taxon>
        <taxon>Actinomycetes</taxon>
        <taxon>Pseudonocardiales</taxon>
        <taxon>Pseudonocardiaceae</taxon>
        <taxon>Amycolatopsis</taxon>
    </lineage>
</organism>
<protein>
    <recommendedName>
        <fullName evidence="4">Rho termination factor-like protein</fullName>
    </recommendedName>
</protein>
<dbReference type="Proteomes" id="UP000243542">
    <property type="component" value="Unassembled WGS sequence"/>
</dbReference>
<dbReference type="EMBL" id="PDJK01000001">
    <property type="protein sequence ID" value="PFG57297.1"/>
    <property type="molecule type" value="Genomic_DNA"/>
</dbReference>
<feature type="region of interest" description="Disordered" evidence="1">
    <location>
        <begin position="179"/>
        <end position="206"/>
    </location>
</feature>
<name>A0A2A9G0P3_9PSEU</name>
<evidence type="ECO:0000313" key="3">
    <source>
        <dbReference type="Proteomes" id="UP000243542"/>
    </source>
</evidence>
<proteinExistence type="predicted"/>
<evidence type="ECO:0008006" key="4">
    <source>
        <dbReference type="Google" id="ProtNLM"/>
    </source>
</evidence>
<reference evidence="2 3" key="1">
    <citation type="submission" date="2017-10" db="EMBL/GenBank/DDBJ databases">
        <title>Sequencing the genomes of 1000 actinobacteria strains.</title>
        <authorList>
            <person name="Klenk H.-P."/>
        </authorList>
    </citation>
    <scope>NUCLEOTIDE SEQUENCE [LARGE SCALE GENOMIC DNA]</scope>
    <source>
        <strain evidence="2 3">DSM 46092</strain>
    </source>
</reference>
<sequence>MKGPFTDSESVKGPFTDLRRLRRAAHTDFADTLRARTGAHDWPRCDRVSANMDHSRRLPHGADPAEQARAALHRLRADLGAGTCDAPDDLYRVLGRLSLLADELSQLLPAIRDRLEQGLLDGRIRGTGPGATPQDPWDSVAAAGHSLMIAHFTGFLAGQELATAQNAVRDLAAAGVSPRAHRAIRTTARTEEGATMPQQAWNKKRERQYEHIKNAQEDRGASDERAAEIAARTVNKNRARSGESARASKTSLRDKSPQQRGGHRSGKRLGPGGPTRDQLYNEARQRNIRGRSTMTKQELARALGRE</sequence>
<evidence type="ECO:0000313" key="2">
    <source>
        <dbReference type="EMBL" id="PFG57297.1"/>
    </source>
</evidence>
<dbReference type="AlphaFoldDB" id="A0A2A9G0P3"/>
<feature type="region of interest" description="Disordered" evidence="1">
    <location>
        <begin position="232"/>
        <end position="306"/>
    </location>
</feature>